<protein>
    <recommendedName>
        <fullName evidence="5">Methionine--tRNA ligase</fullName>
        <ecNumber evidence="4">6.1.1.10</ecNumber>
    </recommendedName>
    <alternativeName>
        <fullName evidence="14">Methionyl-tRNA synthetase</fullName>
    </alternativeName>
</protein>
<dbReference type="PANTHER" id="PTHR11586">
    <property type="entry name" value="TRNA-AMINOACYLATION COFACTOR ARC1 FAMILY MEMBER"/>
    <property type="match status" value="1"/>
</dbReference>
<comment type="caution">
    <text evidence="18">The sequence shown here is derived from an EMBL/GenBank/DDBJ whole genome shotgun (WGS) entry which is preliminary data.</text>
</comment>
<keyword evidence="6" id="KW-0963">Cytoplasm</keyword>
<dbReference type="Gene3D" id="2.40.50.140">
    <property type="entry name" value="Nucleic acid-binding proteins"/>
    <property type="match status" value="1"/>
</dbReference>
<dbReference type="PROSITE" id="PS50886">
    <property type="entry name" value="TRBD"/>
    <property type="match status" value="1"/>
</dbReference>
<dbReference type="InterPro" id="IPR051270">
    <property type="entry name" value="Tyrosine-tRNA_ligase_regulator"/>
</dbReference>
<keyword evidence="12" id="KW-0648">Protein biosynthesis</keyword>
<dbReference type="Proteomes" id="UP000664417">
    <property type="component" value="Unassembled WGS sequence"/>
</dbReference>
<evidence type="ECO:0000256" key="14">
    <source>
        <dbReference type="ARBA" id="ARBA00030904"/>
    </source>
</evidence>
<evidence type="ECO:0000313" key="19">
    <source>
        <dbReference type="Proteomes" id="UP000664417"/>
    </source>
</evidence>
<evidence type="ECO:0000259" key="17">
    <source>
        <dbReference type="PROSITE" id="PS50886"/>
    </source>
</evidence>
<evidence type="ECO:0000256" key="15">
    <source>
        <dbReference type="ARBA" id="ARBA00047364"/>
    </source>
</evidence>
<organism evidence="18 19">
    <name type="scientific">Acanthopleuribacter pedis</name>
    <dbReference type="NCBI Taxonomy" id="442870"/>
    <lineage>
        <taxon>Bacteria</taxon>
        <taxon>Pseudomonadati</taxon>
        <taxon>Acidobacteriota</taxon>
        <taxon>Holophagae</taxon>
        <taxon>Acanthopleuribacterales</taxon>
        <taxon>Acanthopleuribacteraceae</taxon>
        <taxon>Acanthopleuribacter</taxon>
    </lineage>
</organism>
<keyword evidence="9" id="KW-0547">Nucleotide-binding</keyword>
<dbReference type="InterPro" id="IPR004495">
    <property type="entry name" value="Met-tRNA-synth_bsu_C"/>
</dbReference>
<evidence type="ECO:0000256" key="13">
    <source>
        <dbReference type="ARBA" id="ARBA00023146"/>
    </source>
</evidence>
<evidence type="ECO:0000256" key="1">
    <source>
        <dbReference type="ARBA" id="ARBA00003314"/>
    </source>
</evidence>
<feature type="domain" description="TRNA-binding" evidence="17">
    <location>
        <begin position="22"/>
        <end position="125"/>
    </location>
</feature>
<dbReference type="EC" id="6.1.1.10" evidence="4"/>
<dbReference type="SUPFAM" id="SSF50249">
    <property type="entry name" value="Nucleic acid-binding proteins"/>
    <property type="match status" value="1"/>
</dbReference>
<dbReference type="FunFam" id="2.40.50.140:FF:000042">
    <property type="entry name" value="Methionine--tRNA ligase"/>
    <property type="match status" value="1"/>
</dbReference>
<evidence type="ECO:0000256" key="16">
    <source>
        <dbReference type="PROSITE-ProRule" id="PRU00209"/>
    </source>
</evidence>
<evidence type="ECO:0000256" key="10">
    <source>
        <dbReference type="ARBA" id="ARBA00022840"/>
    </source>
</evidence>
<reference evidence="18" key="1">
    <citation type="submission" date="2021-03" db="EMBL/GenBank/DDBJ databases">
        <authorList>
            <person name="Wang G."/>
        </authorList>
    </citation>
    <scope>NUCLEOTIDE SEQUENCE</scope>
    <source>
        <strain evidence="18">KCTC 12899</strain>
    </source>
</reference>
<name>A0A8J7QAR0_9BACT</name>
<evidence type="ECO:0000256" key="6">
    <source>
        <dbReference type="ARBA" id="ARBA00022490"/>
    </source>
</evidence>
<evidence type="ECO:0000256" key="8">
    <source>
        <dbReference type="ARBA" id="ARBA00022598"/>
    </source>
</evidence>
<evidence type="ECO:0000256" key="3">
    <source>
        <dbReference type="ARBA" id="ARBA00011738"/>
    </source>
</evidence>
<dbReference type="GO" id="GO:0005737">
    <property type="term" value="C:cytoplasm"/>
    <property type="evidence" value="ECO:0007669"/>
    <property type="project" value="UniProtKB-SubCell"/>
</dbReference>
<comment type="subcellular location">
    <subcellularLocation>
        <location evidence="2">Cytoplasm</location>
    </subcellularLocation>
</comment>
<dbReference type="InterPro" id="IPR012340">
    <property type="entry name" value="NA-bd_OB-fold"/>
</dbReference>
<dbReference type="AlphaFoldDB" id="A0A8J7QAR0"/>
<dbReference type="Pfam" id="PF01588">
    <property type="entry name" value="tRNA_bind"/>
    <property type="match status" value="1"/>
</dbReference>
<accession>A0A8J7QAR0</accession>
<keyword evidence="19" id="KW-1185">Reference proteome</keyword>
<dbReference type="GO" id="GO:0004825">
    <property type="term" value="F:methionine-tRNA ligase activity"/>
    <property type="evidence" value="ECO:0007669"/>
    <property type="project" value="UniProtKB-EC"/>
</dbReference>
<dbReference type="GO" id="GO:0006431">
    <property type="term" value="P:methionyl-tRNA aminoacylation"/>
    <property type="evidence" value="ECO:0007669"/>
    <property type="project" value="InterPro"/>
</dbReference>
<dbReference type="PANTHER" id="PTHR11586:SF37">
    <property type="entry name" value="TRNA-BINDING DOMAIN-CONTAINING PROTEIN"/>
    <property type="match status" value="1"/>
</dbReference>
<keyword evidence="10" id="KW-0067">ATP-binding</keyword>
<comment type="catalytic activity">
    <reaction evidence="15">
        <text>tRNA(Met) + L-methionine + ATP = L-methionyl-tRNA(Met) + AMP + diphosphate</text>
        <dbReference type="Rhea" id="RHEA:13481"/>
        <dbReference type="Rhea" id="RHEA-COMP:9667"/>
        <dbReference type="Rhea" id="RHEA-COMP:9698"/>
        <dbReference type="ChEBI" id="CHEBI:30616"/>
        <dbReference type="ChEBI" id="CHEBI:33019"/>
        <dbReference type="ChEBI" id="CHEBI:57844"/>
        <dbReference type="ChEBI" id="CHEBI:78442"/>
        <dbReference type="ChEBI" id="CHEBI:78530"/>
        <dbReference type="ChEBI" id="CHEBI:456215"/>
        <dbReference type="EC" id="6.1.1.10"/>
    </reaction>
</comment>
<dbReference type="RefSeq" id="WP_207860148.1">
    <property type="nucleotide sequence ID" value="NZ_JAFREP010000016.1"/>
</dbReference>
<dbReference type="InterPro" id="IPR002547">
    <property type="entry name" value="tRNA-bd_dom"/>
</dbReference>
<evidence type="ECO:0000256" key="2">
    <source>
        <dbReference type="ARBA" id="ARBA00004496"/>
    </source>
</evidence>
<evidence type="ECO:0000256" key="7">
    <source>
        <dbReference type="ARBA" id="ARBA00022555"/>
    </source>
</evidence>
<dbReference type="GO" id="GO:0005524">
    <property type="term" value="F:ATP binding"/>
    <property type="evidence" value="ECO:0007669"/>
    <property type="project" value="UniProtKB-KW"/>
</dbReference>
<keyword evidence="13" id="KW-0030">Aminoacyl-tRNA synthetase</keyword>
<evidence type="ECO:0000256" key="11">
    <source>
        <dbReference type="ARBA" id="ARBA00022884"/>
    </source>
</evidence>
<evidence type="ECO:0000256" key="12">
    <source>
        <dbReference type="ARBA" id="ARBA00022917"/>
    </source>
</evidence>
<keyword evidence="11 16" id="KW-0694">RNA-binding</keyword>
<dbReference type="CDD" id="cd02800">
    <property type="entry name" value="tRNA_bind_EcMetRS_like"/>
    <property type="match status" value="1"/>
</dbReference>
<evidence type="ECO:0000256" key="5">
    <source>
        <dbReference type="ARBA" id="ARBA00018753"/>
    </source>
</evidence>
<keyword evidence="8 18" id="KW-0436">Ligase</keyword>
<proteinExistence type="predicted"/>
<sequence>MTEETKNAETEAAVDNSIDIEQFMKVDLRVGKILSCERIPKSKKLLKMEVDLGFEKRQILAGMAPYYLPEEMLGRRVVVVANLKPAKLMGIESQGMLLAASPEGEGAVPALITLPEGLPLGSKVR</sequence>
<dbReference type="GO" id="GO:0000049">
    <property type="term" value="F:tRNA binding"/>
    <property type="evidence" value="ECO:0007669"/>
    <property type="project" value="UniProtKB-UniRule"/>
</dbReference>
<gene>
    <name evidence="18" type="primary">metG</name>
    <name evidence="18" type="ORF">J3U88_17095</name>
</gene>
<comment type="function">
    <text evidence="1">Is required not only for elongation of protein synthesis but also for the initiation of all mRNA translation through initiator tRNA(fMet) aminoacylation.</text>
</comment>
<dbReference type="NCBIfam" id="TIGR00399">
    <property type="entry name" value="metG_C_term"/>
    <property type="match status" value="1"/>
</dbReference>
<comment type="subunit">
    <text evidence="3">Homodimer.</text>
</comment>
<dbReference type="EMBL" id="JAFREP010000016">
    <property type="protein sequence ID" value="MBO1320194.1"/>
    <property type="molecule type" value="Genomic_DNA"/>
</dbReference>
<keyword evidence="7 16" id="KW-0820">tRNA-binding</keyword>
<evidence type="ECO:0000256" key="9">
    <source>
        <dbReference type="ARBA" id="ARBA00022741"/>
    </source>
</evidence>
<evidence type="ECO:0000256" key="4">
    <source>
        <dbReference type="ARBA" id="ARBA00012838"/>
    </source>
</evidence>
<evidence type="ECO:0000313" key="18">
    <source>
        <dbReference type="EMBL" id="MBO1320194.1"/>
    </source>
</evidence>